<comment type="catalytic activity">
    <reaction evidence="11">
        <text>L-seryl-[protein] + ATP = O-phospho-L-seryl-[protein] + ADP + H(+)</text>
        <dbReference type="Rhea" id="RHEA:17989"/>
        <dbReference type="Rhea" id="RHEA-COMP:9863"/>
        <dbReference type="Rhea" id="RHEA-COMP:11604"/>
        <dbReference type="ChEBI" id="CHEBI:15378"/>
        <dbReference type="ChEBI" id="CHEBI:29999"/>
        <dbReference type="ChEBI" id="CHEBI:30616"/>
        <dbReference type="ChEBI" id="CHEBI:83421"/>
        <dbReference type="ChEBI" id="CHEBI:456216"/>
        <dbReference type="EC" id="2.7.11.1"/>
    </reaction>
</comment>
<evidence type="ECO:0000256" key="6">
    <source>
        <dbReference type="ARBA" id="ARBA00023136"/>
    </source>
</evidence>
<keyword evidence="3" id="KW-0812">Transmembrane</keyword>
<dbReference type="Gene3D" id="2.130.10.30">
    <property type="entry name" value="Regulator of chromosome condensation 1/beta-lactamase-inhibitor protein II"/>
    <property type="match status" value="2"/>
</dbReference>
<keyword evidence="5" id="KW-1133">Transmembrane helix</keyword>
<dbReference type="EC" id="2.7.11.1" evidence="2"/>
<sequence length="453" mass="47831">MATFVRALLVAALTASVAVARVAAQNAADVEAALFSDFPDVAAGFGFTSAIIPIESTLFNWGGSYPAAEEVYGGVQFAAIDASVNYQCGLRRDDLSLLCWGTGGANGAPTGTRFLRLSTGQFHACGLRFDESLVDLATLSLRDDSAAGRTAFFSSIQPLCWGSALSDSNRENLEFDNIGTAEDPVVSIHAGRSVTCTRTFTGRIACSGIFPGASGGSETEASSVTPTERFRSISLGDSHACGVTVDGVMQCFGGCSDVSAECVPPTGETWSGEEGTIASGASYSCALNADGDPRCWGSASLFQSWEATQHPLPTDVEFSELRAGRFHLCGIRKTPTDSTTSGTIQCWGQCAFQECDLPEDNPLSDNTVPCSPRTATNRLCTRETSENGVCEVRSCQSGFVWSLSGRCTCQRKEVTQMVMERQINGTDDGAGFFECRNGGTRLIVTPTDPECTG</sequence>
<dbReference type="GO" id="GO:0004674">
    <property type="term" value="F:protein serine/threonine kinase activity"/>
    <property type="evidence" value="ECO:0007669"/>
    <property type="project" value="UniProtKB-KW"/>
</dbReference>
<keyword evidence="6" id="KW-0472">Membrane</keyword>
<name>A0A1X6P4E8_PORUM</name>
<accession>A0A1X6P4E8</accession>
<proteinExistence type="predicted"/>
<evidence type="ECO:0000256" key="10">
    <source>
        <dbReference type="ARBA" id="ARBA00047899"/>
    </source>
</evidence>
<dbReference type="InterPro" id="IPR009091">
    <property type="entry name" value="RCC1/BLIP-II"/>
</dbReference>
<evidence type="ECO:0000256" key="11">
    <source>
        <dbReference type="ARBA" id="ARBA00048679"/>
    </source>
</evidence>
<evidence type="ECO:0000256" key="5">
    <source>
        <dbReference type="ARBA" id="ARBA00022989"/>
    </source>
</evidence>
<evidence type="ECO:0000256" key="9">
    <source>
        <dbReference type="ARBA" id="ARBA00023180"/>
    </source>
</evidence>
<dbReference type="EMBL" id="KV918892">
    <property type="protein sequence ID" value="OSX75742.1"/>
    <property type="molecule type" value="Genomic_DNA"/>
</dbReference>
<keyword evidence="8" id="KW-0675">Receptor</keyword>
<evidence type="ECO:0000256" key="8">
    <source>
        <dbReference type="ARBA" id="ARBA00023170"/>
    </source>
</evidence>
<evidence type="ECO:0000256" key="12">
    <source>
        <dbReference type="SAM" id="SignalP"/>
    </source>
</evidence>
<reference evidence="13 14" key="1">
    <citation type="submission" date="2017-03" db="EMBL/GenBank/DDBJ databases">
        <title>WGS assembly of Porphyra umbilicalis.</title>
        <authorList>
            <person name="Brawley S.H."/>
            <person name="Blouin N.A."/>
            <person name="Ficko-Blean E."/>
            <person name="Wheeler G.L."/>
            <person name="Lohr M."/>
            <person name="Goodson H.V."/>
            <person name="Jenkins J.W."/>
            <person name="Blaby-Haas C.E."/>
            <person name="Helliwell K.E."/>
            <person name="Chan C."/>
            <person name="Marriage T."/>
            <person name="Bhattacharya D."/>
            <person name="Klein A.S."/>
            <person name="Badis Y."/>
            <person name="Brodie J."/>
            <person name="Cao Y."/>
            <person name="Collen J."/>
            <person name="Dittami S.M."/>
            <person name="Gachon C.M."/>
            <person name="Green B.R."/>
            <person name="Karpowicz S."/>
            <person name="Kim J.W."/>
            <person name="Kudahl U."/>
            <person name="Lin S."/>
            <person name="Michel G."/>
            <person name="Mittag M."/>
            <person name="Olson B.J."/>
            <person name="Pangilinan J."/>
            <person name="Peng Y."/>
            <person name="Qiu H."/>
            <person name="Shu S."/>
            <person name="Singer J.T."/>
            <person name="Smith A.G."/>
            <person name="Sprecher B.N."/>
            <person name="Wagner V."/>
            <person name="Wang W."/>
            <person name="Wang Z.-Y."/>
            <person name="Yan J."/>
            <person name="Yarish C."/>
            <person name="Zoeuner-Riek S."/>
            <person name="Zhuang Y."/>
            <person name="Zou Y."/>
            <person name="Lindquist E.A."/>
            <person name="Grimwood J."/>
            <person name="Barry K."/>
            <person name="Rokhsar D.S."/>
            <person name="Schmutz J."/>
            <person name="Stiller J.W."/>
            <person name="Grossman A.R."/>
            <person name="Prochnik S.E."/>
        </authorList>
    </citation>
    <scope>NUCLEOTIDE SEQUENCE [LARGE SCALE GENOMIC DNA]</scope>
    <source>
        <strain evidence="13">4086291</strain>
    </source>
</reference>
<comment type="subcellular location">
    <subcellularLocation>
        <location evidence="1">Membrane</location>
        <topology evidence="1">Single-pass type I membrane protein</topology>
    </subcellularLocation>
</comment>
<feature type="signal peptide" evidence="12">
    <location>
        <begin position="1"/>
        <end position="24"/>
    </location>
</feature>
<evidence type="ECO:0000256" key="4">
    <source>
        <dbReference type="ARBA" id="ARBA00022729"/>
    </source>
</evidence>
<keyword evidence="7" id="KW-1015">Disulfide bond</keyword>
<keyword evidence="4 12" id="KW-0732">Signal</keyword>
<dbReference type="AlphaFoldDB" id="A0A1X6P4E8"/>
<evidence type="ECO:0000256" key="7">
    <source>
        <dbReference type="ARBA" id="ARBA00023157"/>
    </source>
</evidence>
<dbReference type="GO" id="GO:0016020">
    <property type="term" value="C:membrane"/>
    <property type="evidence" value="ECO:0007669"/>
    <property type="project" value="UniProtKB-SubCell"/>
</dbReference>
<organism evidence="13 14">
    <name type="scientific">Porphyra umbilicalis</name>
    <name type="common">Purple laver</name>
    <name type="synonym">Red alga</name>
    <dbReference type="NCBI Taxonomy" id="2786"/>
    <lineage>
        <taxon>Eukaryota</taxon>
        <taxon>Rhodophyta</taxon>
        <taxon>Bangiophyceae</taxon>
        <taxon>Bangiales</taxon>
        <taxon>Bangiaceae</taxon>
        <taxon>Porphyra</taxon>
    </lineage>
</organism>
<comment type="catalytic activity">
    <reaction evidence="10">
        <text>L-threonyl-[protein] + ATP = O-phospho-L-threonyl-[protein] + ADP + H(+)</text>
        <dbReference type="Rhea" id="RHEA:46608"/>
        <dbReference type="Rhea" id="RHEA-COMP:11060"/>
        <dbReference type="Rhea" id="RHEA-COMP:11605"/>
        <dbReference type="ChEBI" id="CHEBI:15378"/>
        <dbReference type="ChEBI" id="CHEBI:30013"/>
        <dbReference type="ChEBI" id="CHEBI:30616"/>
        <dbReference type="ChEBI" id="CHEBI:61977"/>
        <dbReference type="ChEBI" id="CHEBI:456216"/>
        <dbReference type="EC" id="2.7.11.1"/>
    </reaction>
</comment>
<evidence type="ECO:0000313" key="13">
    <source>
        <dbReference type="EMBL" id="OSX75742.1"/>
    </source>
</evidence>
<dbReference type="PANTHER" id="PTHR47460">
    <property type="entry name" value="SERINE/THREONINE-PROTEIN KINASE-LIKE PROTEIN ACR4"/>
    <property type="match status" value="1"/>
</dbReference>
<feature type="chain" id="PRO_5013095318" description="non-specific serine/threonine protein kinase" evidence="12">
    <location>
        <begin position="25"/>
        <end position="453"/>
    </location>
</feature>
<evidence type="ECO:0000256" key="2">
    <source>
        <dbReference type="ARBA" id="ARBA00012513"/>
    </source>
</evidence>
<gene>
    <name evidence="13" type="ORF">BU14_0223s0015</name>
</gene>
<dbReference type="SUPFAM" id="SSF50985">
    <property type="entry name" value="RCC1/BLIP-II"/>
    <property type="match status" value="1"/>
</dbReference>
<protein>
    <recommendedName>
        <fullName evidence="2">non-specific serine/threonine protein kinase</fullName>
        <ecNumber evidence="2">2.7.11.1</ecNumber>
    </recommendedName>
</protein>
<evidence type="ECO:0000256" key="3">
    <source>
        <dbReference type="ARBA" id="ARBA00022692"/>
    </source>
</evidence>
<keyword evidence="9" id="KW-0325">Glycoprotein</keyword>
<evidence type="ECO:0000256" key="1">
    <source>
        <dbReference type="ARBA" id="ARBA00004479"/>
    </source>
</evidence>
<dbReference type="PANTHER" id="PTHR47460:SF1">
    <property type="entry name" value="SERINE_THREONINE-PROTEIN KINASE-LIKE PROTEIN ACR4"/>
    <property type="match status" value="1"/>
</dbReference>
<dbReference type="Proteomes" id="UP000218209">
    <property type="component" value="Unassembled WGS sequence"/>
</dbReference>
<evidence type="ECO:0000313" key="14">
    <source>
        <dbReference type="Proteomes" id="UP000218209"/>
    </source>
</evidence>
<dbReference type="OrthoDB" id="61110at2759"/>
<keyword evidence="14" id="KW-1185">Reference proteome</keyword>